<accession>A0AAE0CXY8</accession>
<gene>
    <name evidence="2" type="ORF">CKAH01_09765</name>
</gene>
<dbReference type="Gene3D" id="1.25.40.20">
    <property type="entry name" value="Ankyrin repeat-containing domain"/>
    <property type="match status" value="1"/>
</dbReference>
<evidence type="ECO:0000256" key="1">
    <source>
        <dbReference type="PROSITE-ProRule" id="PRU00023"/>
    </source>
</evidence>
<feature type="repeat" description="ANK" evidence="1">
    <location>
        <begin position="373"/>
        <end position="405"/>
    </location>
</feature>
<protein>
    <recommendedName>
        <fullName evidence="4">Ankyrin repeat protein</fullName>
    </recommendedName>
</protein>
<proteinExistence type="predicted"/>
<sequence length="439" mass="48953">MNVSPSQDGAGHIVRLELPNDWPKFEVKNEFNDTTETCFVRLAAQFAAGELDLSGYMDGVLSHLQRNGPRHKWDVPVKNGMANFMELDLFAGAVKRWFLEPGFVPVEEEDIARFKDLAILAWTVNDPGKFDRRCQQTGLDLKALTPELVDLLLVVCYCRRHTALFAHFIRNLPDPPPQTTFDAVERHVLYNTRVDPNTTLFQHSPKAITNSSDEISLWTEILNSRWLHEPIDGEKNQFLTTQVATMAIFSKETDGSAAMGTPKMNAYFAALAQRGLYYDLPSAGRFLASCKSVAQARDFLAIFLPEKMKHGPEPSAYESGSVIVDIANSQQADDEVRSAIMELALEEIGGMDVNATVPSNPWEYDMPGCPRSPHMNGLHAAASRGDRAFVELLIRHGARVEERERVTGLTAAGFARKGGHMELARWLEGRMIEGLPDPL</sequence>
<dbReference type="InterPro" id="IPR036770">
    <property type="entry name" value="Ankyrin_rpt-contain_sf"/>
</dbReference>
<dbReference type="EMBL" id="VYYT01000710">
    <property type="protein sequence ID" value="KAK2730112.1"/>
    <property type="molecule type" value="Genomic_DNA"/>
</dbReference>
<dbReference type="InterPro" id="IPR002110">
    <property type="entry name" value="Ankyrin_rpt"/>
</dbReference>
<dbReference type="PROSITE" id="PS50297">
    <property type="entry name" value="ANK_REP_REGION"/>
    <property type="match status" value="1"/>
</dbReference>
<reference evidence="2" key="1">
    <citation type="submission" date="2023-02" db="EMBL/GenBank/DDBJ databases">
        <title>Colletotrichum kahawae CIFC_Que2 genome sequencing and assembly.</title>
        <authorList>
            <person name="Baroncelli R."/>
        </authorList>
    </citation>
    <scope>NUCLEOTIDE SEQUENCE</scope>
    <source>
        <strain evidence="2">CIFC_Que2</strain>
    </source>
</reference>
<evidence type="ECO:0000313" key="3">
    <source>
        <dbReference type="Proteomes" id="UP001281614"/>
    </source>
</evidence>
<evidence type="ECO:0008006" key="4">
    <source>
        <dbReference type="Google" id="ProtNLM"/>
    </source>
</evidence>
<dbReference type="Proteomes" id="UP001281614">
    <property type="component" value="Unassembled WGS sequence"/>
</dbReference>
<evidence type="ECO:0000313" key="2">
    <source>
        <dbReference type="EMBL" id="KAK2730112.1"/>
    </source>
</evidence>
<comment type="caution">
    <text evidence="2">The sequence shown here is derived from an EMBL/GenBank/DDBJ whole genome shotgun (WGS) entry which is preliminary data.</text>
</comment>
<keyword evidence="1" id="KW-0040">ANK repeat</keyword>
<keyword evidence="3" id="KW-1185">Reference proteome</keyword>
<dbReference type="PROSITE" id="PS50088">
    <property type="entry name" value="ANK_REPEAT"/>
    <property type="match status" value="1"/>
</dbReference>
<name>A0AAE0CXY8_COLKA</name>
<dbReference type="AlphaFoldDB" id="A0AAE0CXY8"/>
<organism evidence="2 3">
    <name type="scientific">Colletotrichum kahawae</name>
    <name type="common">Coffee berry disease fungus</name>
    <dbReference type="NCBI Taxonomy" id="34407"/>
    <lineage>
        <taxon>Eukaryota</taxon>
        <taxon>Fungi</taxon>
        <taxon>Dikarya</taxon>
        <taxon>Ascomycota</taxon>
        <taxon>Pezizomycotina</taxon>
        <taxon>Sordariomycetes</taxon>
        <taxon>Hypocreomycetidae</taxon>
        <taxon>Glomerellales</taxon>
        <taxon>Glomerellaceae</taxon>
        <taxon>Colletotrichum</taxon>
        <taxon>Colletotrichum gloeosporioides species complex</taxon>
    </lineage>
</organism>
<dbReference type="SUPFAM" id="SSF48403">
    <property type="entry name" value="Ankyrin repeat"/>
    <property type="match status" value="1"/>
</dbReference>